<evidence type="ECO:0000256" key="3">
    <source>
        <dbReference type="ARBA" id="ARBA00022692"/>
    </source>
</evidence>
<gene>
    <name evidence="7" type="ORF">AARE701A_LOCUS12922</name>
</gene>
<accession>A0A8S2AA66</accession>
<dbReference type="Proteomes" id="UP000682877">
    <property type="component" value="Chromosome 5"/>
</dbReference>
<dbReference type="CDD" id="cd20069">
    <property type="entry name" value="5TM_Oxa1-like"/>
    <property type="match status" value="2"/>
</dbReference>
<comment type="similarity">
    <text evidence="2">Belongs to the OXA1/ALB3/YidC (TC 2.A.9.2) family.</text>
</comment>
<name>A0A8S2AA66_ARAAE</name>
<evidence type="ECO:0000256" key="4">
    <source>
        <dbReference type="ARBA" id="ARBA00022989"/>
    </source>
</evidence>
<dbReference type="GO" id="GO:0032979">
    <property type="term" value="P:protein insertion into mitochondrial inner membrane from matrix"/>
    <property type="evidence" value="ECO:0007669"/>
    <property type="project" value="TreeGrafter"/>
</dbReference>
<evidence type="ECO:0000256" key="2">
    <source>
        <dbReference type="ARBA" id="ARBA00010583"/>
    </source>
</evidence>
<dbReference type="EMBL" id="LR999455">
    <property type="protein sequence ID" value="CAE6075576.1"/>
    <property type="molecule type" value="Genomic_DNA"/>
</dbReference>
<dbReference type="AlphaFoldDB" id="A0A8S2AA66"/>
<keyword evidence="3 6" id="KW-0812">Transmembrane</keyword>
<reference evidence="7" key="1">
    <citation type="submission" date="2021-01" db="EMBL/GenBank/DDBJ databases">
        <authorList>
            <person name="Bezrukov I."/>
        </authorList>
    </citation>
    <scope>NUCLEOTIDE SEQUENCE</scope>
</reference>
<organism evidence="7 8">
    <name type="scientific">Arabidopsis arenosa</name>
    <name type="common">Sand rock-cress</name>
    <name type="synonym">Cardaminopsis arenosa</name>
    <dbReference type="NCBI Taxonomy" id="38785"/>
    <lineage>
        <taxon>Eukaryota</taxon>
        <taxon>Viridiplantae</taxon>
        <taxon>Streptophyta</taxon>
        <taxon>Embryophyta</taxon>
        <taxon>Tracheophyta</taxon>
        <taxon>Spermatophyta</taxon>
        <taxon>Magnoliopsida</taxon>
        <taxon>eudicotyledons</taxon>
        <taxon>Gunneridae</taxon>
        <taxon>Pentapetalae</taxon>
        <taxon>rosids</taxon>
        <taxon>malvids</taxon>
        <taxon>Brassicales</taxon>
        <taxon>Brassicaceae</taxon>
        <taxon>Camelineae</taxon>
        <taxon>Arabidopsis</taxon>
    </lineage>
</organism>
<dbReference type="InterPro" id="IPR001708">
    <property type="entry name" value="YidC/ALB3/OXA1/COX18"/>
</dbReference>
<sequence length="1094" mass="123026">MALRRTLSLRSLFYARCYQPSCSGIIRHDDVHEEKPNYGSLLYKRSFSSSMILSQKHLMRSSSDLSLCTPFGISTCRSMSTSHIPGSDESGDLNHVAATLTDSMLQDVSSQSTTVIKVADAAIDSSVDFDFVQQIIHNVHSFTGLNWWASIVLTTLLIRGVTIPLMIDNERWLSRWMGGDPAALARHQMEFNKLVKENGGYNGLKIIFSSFQIVRFFLQFPLLICMGLTINNMTEKVASFKTGGALWFTDLTTADTSFIFPLLTGLTLWIAIECDALLGLEGILVILKKLARFQVIPVLLMGMYLSKAVHCYMMSSMLFSIMFMYVIRRPGVKKYFGIPEATVMKSYTLFHPSRKHELESTTKSRLTRLWRAMARCAPRLDEKGNKTWRRGEIYDARAIHEPWPMHEAVKASASCVQAKTLRNQKQELYSVMALRRTLSLRSLFNARCYQPSYSGIILHDNVHEKKPNYGSPLHQRSFSSSILSQHLRSSSSHLSLCTPFGVSIYHRSMSTSHVPGSDDSCNVSEVAGTPIDSVMENVASQDWSYSYNFDIVKALIETLHSYTGLNWWASIVIATLLIRGVTIPLMIDNERWRSRIMMLGIHSTASMETKDPAALAEHRIEFEKLLKKYGGTFSVSPFLYMLQFPASVCMGLKISNMTEEVASFKTGGVLWFTDLTTHDTSLIFPLLTWLTFWIMIECDATVGLEGAMIPKKLTRIMVIPMFVVAIMVSKGVHCYLMSCMMFSIAYMLVIRRPGVMKHYGIPEKLNYDTFLHQRSFTSSMILSQQHLMRSSSHLSLCTPFGVSIYHRSMSTSRFTGSDLHKNYSVLQDVASKTKVVDKVVDAAHQFVDKVHSFTGFNWWISLVLTALLLPLVTSLLIFITALSRIMIYYLIMKTLLRLARVCLDIKNQGGDVTVVATSHKEFDNPVTEYGGEDIINCSTSAFSLARNVLQPWLYPWVGITEKIASFTVDSAFFPDDLASPYALRMFPVLPVFNHLINLECFGILSILGFTTLGKRVPEAWIFARFLAIPVVLLGMVLSKAGQCYFKTCMMFSLASMYCESLNEHASMVPSSAEAVFAECKCIQCGSNGSSLCLK</sequence>
<evidence type="ECO:0000313" key="7">
    <source>
        <dbReference type="EMBL" id="CAE6075576.1"/>
    </source>
</evidence>
<proteinExistence type="inferred from homology"/>
<feature type="transmembrane region" description="Helical" evidence="6">
    <location>
        <begin position="308"/>
        <end position="327"/>
    </location>
</feature>
<evidence type="ECO:0000313" key="8">
    <source>
        <dbReference type="Proteomes" id="UP000682877"/>
    </source>
</evidence>
<comment type="subcellular location">
    <subcellularLocation>
        <location evidence="1">Membrane</location>
        <topology evidence="1">Multi-pass membrane protein</topology>
    </subcellularLocation>
</comment>
<keyword evidence="4 6" id="KW-1133">Transmembrane helix</keyword>
<dbReference type="GO" id="GO:0032977">
    <property type="term" value="F:membrane insertase activity"/>
    <property type="evidence" value="ECO:0007669"/>
    <property type="project" value="InterPro"/>
</dbReference>
<evidence type="ECO:0000256" key="6">
    <source>
        <dbReference type="SAM" id="Phobius"/>
    </source>
</evidence>
<feature type="transmembrane region" description="Helical" evidence="6">
    <location>
        <begin position="1019"/>
        <end position="1037"/>
    </location>
</feature>
<evidence type="ECO:0000256" key="1">
    <source>
        <dbReference type="ARBA" id="ARBA00004141"/>
    </source>
</evidence>
<feature type="transmembrane region" description="Helical" evidence="6">
    <location>
        <begin position="858"/>
        <end position="891"/>
    </location>
</feature>
<feature type="transmembrane region" description="Helical" evidence="6">
    <location>
        <begin position="716"/>
        <end position="749"/>
    </location>
</feature>
<keyword evidence="5 6" id="KW-0472">Membrane</keyword>
<protein>
    <submittedName>
        <fullName evidence="7">Uncharacterized protein</fullName>
    </submittedName>
</protein>
<dbReference type="GO" id="GO:0005743">
    <property type="term" value="C:mitochondrial inner membrane"/>
    <property type="evidence" value="ECO:0007669"/>
    <property type="project" value="TreeGrafter"/>
</dbReference>
<dbReference type="PANTHER" id="PTHR12428:SF34">
    <property type="entry name" value="MITOCHONDRIAL INNER MEMBRANE PROTEIN OXA1-LIKE"/>
    <property type="match status" value="1"/>
</dbReference>
<evidence type="ECO:0000256" key="5">
    <source>
        <dbReference type="ARBA" id="ARBA00023136"/>
    </source>
</evidence>
<keyword evidence="8" id="KW-1185">Reference proteome</keyword>
<feature type="transmembrane region" description="Helical" evidence="6">
    <location>
        <begin position="567"/>
        <end position="587"/>
    </location>
</feature>
<feature type="transmembrane region" description="Helical" evidence="6">
    <location>
        <begin position="991"/>
        <end position="1013"/>
    </location>
</feature>
<dbReference type="PANTHER" id="PTHR12428">
    <property type="entry name" value="OXA1"/>
    <property type="match status" value="1"/>
</dbReference>
<feature type="transmembrane region" description="Helical" evidence="6">
    <location>
        <begin position="147"/>
        <end position="167"/>
    </location>
</feature>
<feature type="transmembrane region" description="Helical" evidence="6">
    <location>
        <begin position="258"/>
        <end position="287"/>
    </location>
</feature>